<organism evidence="2 3">
    <name type="scientific">Streptomyces californicus</name>
    <dbReference type="NCBI Taxonomy" id="67351"/>
    <lineage>
        <taxon>Bacteria</taxon>
        <taxon>Bacillati</taxon>
        <taxon>Actinomycetota</taxon>
        <taxon>Actinomycetes</taxon>
        <taxon>Kitasatosporales</taxon>
        <taxon>Streptomycetaceae</taxon>
        <taxon>Streptomyces</taxon>
    </lineage>
</organism>
<accession>A0ABX7JCG6</accession>
<reference evidence="2 3" key="1">
    <citation type="submission" date="2021-02" db="EMBL/GenBank/DDBJ databases">
        <title>FDA dAtabase for Regulatory Grade micrObial Sequences (FDA-ARGOS): Supporting development and validation of Infectious Disease Dx tests.</title>
        <authorList>
            <person name="Sproer C."/>
            <person name="Gronow S."/>
            <person name="Severitt S."/>
            <person name="Schroder I."/>
            <person name="Tallon L."/>
            <person name="Sadzewicz L."/>
            <person name="Zhao X."/>
            <person name="Boylan J."/>
            <person name="Ott S."/>
            <person name="Bowen H."/>
            <person name="Vavikolanu K."/>
            <person name="Mehta A."/>
            <person name="Aluvathingal J."/>
            <person name="Nadendla S."/>
            <person name="Lowell S."/>
            <person name="Myers T."/>
            <person name="Yan Y."/>
            <person name="Sichtig H."/>
        </authorList>
    </citation>
    <scope>NUCLEOTIDE SEQUENCE [LARGE SCALE GENOMIC DNA]</scope>
    <source>
        <strain evidence="2 3">FDAARGOS_1211</strain>
        <plasmid evidence="2 3">unnamed1</plasmid>
    </source>
</reference>
<feature type="transmembrane region" description="Helical" evidence="1">
    <location>
        <begin position="35"/>
        <end position="60"/>
    </location>
</feature>
<evidence type="ECO:0000313" key="2">
    <source>
        <dbReference type="EMBL" id="QRV45861.1"/>
    </source>
</evidence>
<dbReference type="RefSeq" id="WP_050494016.1">
    <property type="nucleotide sequence ID" value="NZ_CP070243.1"/>
</dbReference>
<evidence type="ECO:0000256" key="1">
    <source>
        <dbReference type="SAM" id="Phobius"/>
    </source>
</evidence>
<sequence length="148" mass="15252">MAVTSGLEPLAQQEFEDIRDKAAAKASRADGRVKFWNAAHVGMGATAAAAAAAAGGAGLADAGTRVLAGALALVSASLTATLGFVRTDQRIAGNKRSHRAWTAVERAARAELVMLSTMSAEETRDALSRVHQAYDSAHEAYGTTAPQS</sequence>
<keyword evidence="3" id="KW-1185">Reference proteome</keyword>
<proteinExistence type="predicted"/>
<keyword evidence="1" id="KW-1133">Transmembrane helix</keyword>
<keyword evidence="1" id="KW-0472">Membrane</keyword>
<dbReference type="Proteomes" id="UP000598054">
    <property type="component" value="Plasmid unnamed1"/>
</dbReference>
<name>A0ABX7JCG6_9ACTN</name>
<gene>
    <name evidence="2" type="ORF">I6J41_34260</name>
</gene>
<feature type="transmembrane region" description="Helical" evidence="1">
    <location>
        <begin position="66"/>
        <end position="85"/>
    </location>
</feature>
<evidence type="ECO:0008006" key="4">
    <source>
        <dbReference type="Google" id="ProtNLM"/>
    </source>
</evidence>
<dbReference type="GeneID" id="63984694"/>
<keyword evidence="2" id="KW-0614">Plasmid</keyword>
<protein>
    <recommendedName>
        <fullName evidence="4">SLATT domain-containing protein</fullName>
    </recommendedName>
</protein>
<dbReference type="EMBL" id="CP070250">
    <property type="protein sequence ID" value="QRV45861.1"/>
    <property type="molecule type" value="Genomic_DNA"/>
</dbReference>
<keyword evidence="1" id="KW-0812">Transmembrane</keyword>
<geneLocation type="plasmid" evidence="2 3">
    <name>unnamed1</name>
</geneLocation>
<evidence type="ECO:0000313" key="3">
    <source>
        <dbReference type="Proteomes" id="UP000598054"/>
    </source>
</evidence>